<gene>
    <name evidence="1" type="ORF">CA85_40780</name>
</gene>
<reference evidence="1 2" key="1">
    <citation type="submission" date="2019-02" db="EMBL/GenBank/DDBJ databases">
        <title>Deep-cultivation of Planctomycetes and their phenomic and genomic characterization uncovers novel biology.</title>
        <authorList>
            <person name="Wiegand S."/>
            <person name="Jogler M."/>
            <person name="Boedeker C."/>
            <person name="Pinto D."/>
            <person name="Vollmers J."/>
            <person name="Rivas-Marin E."/>
            <person name="Kohn T."/>
            <person name="Peeters S.H."/>
            <person name="Heuer A."/>
            <person name="Rast P."/>
            <person name="Oberbeckmann S."/>
            <person name="Bunk B."/>
            <person name="Jeske O."/>
            <person name="Meyerdierks A."/>
            <person name="Storesund J.E."/>
            <person name="Kallscheuer N."/>
            <person name="Luecker S."/>
            <person name="Lage O.M."/>
            <person name="Pohl T."/>
            <person name="Merkel B.J."/>
            <person name="Hornburger P."/>
            <person name="Mueller R.-W."/>
            <person name="Bruemmer F."/>
            <person name="Labrenz M."/>
            <person name="Spormann A.M."/>
            <person name="Op Den Camp H."/>
            <person name="Overmann J."/>
            <person name="Amann R."/>
            <person name="Jetten M.S.M."/>
            <person name="Mascher T."/>
            <person name="Medema M.H."/>
            <person name="Devos D.P."/>
            <person name="Kaster A.-K."/>
            <person name="Ovreas L."/>
            <person name="Rohde M."/>
            <person name="Galperin M.Y."/>
            <person name="Jogler C."/>
        </authorList>
    </citation>
    <scope>NUCLEOTIDE SEQUENCE [LARGE SCALE GENOMIC DNA]</scope>
    <source>
        <strain evidence="1 2">CA85</strain>
    </source>
</reference>
<keyword evidence="2" id="KW-1185">Reference proteome</keyword>
<proteinExistence type="predicted"/>
<sequence length="64" mass="6822">MLRLLEQYEHQEASSDTLPDEDLALEACRARAAVFAETLLSDPGAAGLVAEKCGYALSIAKQLG</sequence>
<dbReference type="Proteomes" id="UP000318053">
    <property type="component" value="Unassembled WGS sequence"/>
</dbReference>
<dbReference type="AlphaFoldDB" id="A0A5C5X2Z6"/>
<name>A0A5C5X2Z6_9BACT</name>
<evidence type="ECO:0000313" key="1">
    <source>
        <dbReference type="EMBL" id="TWT56545.1"/>
    </source>
</evidence>
<evidence type="ECO:0000313" key="2">
    <source>
        <dbReference type="Proteomes" id="UP000318053"/>
    </source>
</evidence>
<accession>A0A5C5X2Z6</accession>
<comment type="caution">
    <text evidence="1">The sequence shown here is derived from an EMBL/GenBank/DDBJ whole genome shotgun (WGS) entry which is preliminary data.</text>
</comment>
<dbReference type="EMBL" id="SJPK01000012">
    <property type="protein sequence ID" value="TWT56545.1"/>
    <property type="molecule type" value="Genomic_DNA"/>
</dbReference>
<organism evidence="1 2">
    <name type="scientific">Allorhodopirellula solitaria</name>
    <dbReference type="NCBI Taxonomy" id="2527987"/>
    <lineage>
        <taxon>Bacteria</taxon>
        <taxon>Pseudomonadati</taxon>
        <taxon>Planctomycetota</taxon>
        <taxon>Planctomycetia</taxon>
        <taxon>Pirellulales</taxon>
        <taxon>Pirellulaceae</taxon>
        <taxon>Allorhodopirellula</taxon>
    </lineage>
</organism>
<protein>
    <submittedName>
        <fullName evidence="1">Uncharacterized protein</fullName>
    </submittedName>
</protein>